<proteinExistence type="predicted"/>
<dbReference type="PANTHER" id="PTHR36153:SF1">
    <property type="entry name" value="TYPE VI SECRETION SYSTEM COMPONENT TSSM1"/>
    <property type="match status" value="1"/>
</dbReference>
<evidence type="ECO:0000259" key="2">
    <source>
        <dbReference type="Pfam" id="PF06744"/>
    </source>
</evidence>
<evidence type="ECO:0000313" key="7">
    <source>
        <dbReference type="Proteomes" id="UP000235828"/>
    </source>
</evidence>
<feature type="domain" description="Type VI secretion system component TssM1 helical" evidence="5">
    <location>
        <begin position="903"/>
        <end position="1001"/>
    </location>
</feature>
<evidence type="ECO:0000256" key="1">
    <source>
        <dbReference type="SAM" id="Phobius"/>
    </source>
</evidence>
<name>A0A2N8ZJU9_9VIBR</name>
<keyword evidence="1" id="KW-0472">Membrane</keyword>
<keyword evidence="1" id="KW-1133">Transmembrane helix</keyword>
<feature type="domain" description="Type VI secretion system IcmF C-terminal" evidence="2">
    <location>
        <begin position="1012"/>
        <end position="1112"/>
    </location>
</feature>
<dbReference type="InterPro" id="IPR025743">
    <property type="entry name" value="TssM1_N"/>
</dbReference>
<feature type="transmembrane region" description="Helical" evidence="1">
    <location>
        <begin position="17"/>
        <end position="39"/>
    </location>
</feature>
<organism evidence="6 7">
    <name type="scientific">Vibrio tapetis subsp. tapetis</name>
    <dbReference type="NCBI Taxonomy" id="1671868"/>
    <lineage>
        <taxon>Bacteria</taxon>
        <taxon>Pseudomonadati</taxon>
        <taxon>Pseudomonadota</taxon>
        <taxon>Gammaproteobacteria</taxon>
        <taxon>Vibrionales</taxon>
        <taxon>Vibrionaceae</taxon>
        <taxon>Vibrio</taxon>
    </lineage>
</organism>
<dbReference type="OrthoDB" id="9758229at2"/>
<dbReference type="Pfam" id="PF06744">
    <property type="entry name" value="IcmF_C"/>
    <property type="match status" value="1"/>
</dbReference>
<evidence type="ECO:0000259" key="5">
    <source>
        <dbReference type="Pfam" id="PF21070"/>
    </source>
</evidence>
<dbReference type="InterPro" id="IPR009612">
    <property type="entry name" value="IcmF-rel"/>
</dbReference>
<feature type="domain" description="IcmF-related" evidence="3">
    <location>
        <begin position="493"/>
        <end position="770"/>
    </location>
</feature>
<dbReference type="InterPro" id="IPR053156">
    <property type="entry name" value="T6SS_TssM-like"/>
</dbReference>
<feature type="transmembrane region" description="Helical" evidence="1">
    <location>
        <begin position="45"/>
        <end position="66"/>
    </location>
</feature>
<dbReference type="PANTHER" id="PTHR36153">
    <property type="entry name" value="INNER MEMBRANE PROTEIN-RELATED"/>
    <property type="match status" value="1"/>
</dbReference>
<keyword evidence="7" id="KW-1185">Reference proteome</keyword>
<evidence type="ECO:0000259" key="4">
    <source>
        <dbReference type="Pfam" id="PF14331"/>
    </source>
</evidence>
<dbReference type="Proteomes" id="UP000235828">
    <property type="component" value="Chromosome B"/>
</dbReference>
<dbReference type="EMBL" id="LT960612">
    <property type="protein sequence ID" value="SON52146.1"/>
    <property type="molecule type" value="Genomic_DNA"/>
</dbReference>
<feature type="domain" description="Type VI secretion system component TssM1 N-terminal" evidence="4">
    <location>
        <begin position="176"/>
        <end position="421"/>
    </location>
</feature>
<evidence type="ECO:0000313" key="6">
    <source>
        <dbReference type="EMBL" id="SON52146.1"/>
    </source>
</evidence>
<accession>A0A2N8ZJU9</accession>
<dbReference type="AlphaFoldDB" id="A0A2N8ZJU9"/>
<dbReference type="RefSeq" id="WP_102524463.1">
    <property type="nucleotide sequence ID" value="NZ_LT960612.1"/>
</dbReference>
<keyword evidence="1" id="KW-0812">Transmembrane</keyword>
<evidence type="ECO:0008006" key="8">
    <source>
        <dbReference type="Google" id="ProtNLM"/>
    </source>
</evidence>
<dbReference type="NCBIfam" id="TIGR03348">
    <property type="entry name" value="VI_IcmF"/>
    <property type="match status" value="1"/>
</dbReference>
<dbReference type="InterPro" id="IPR017731">
    <property type="entry name" value="TssM1-like"/>
</dbReference>
<gene>
    <name evidence="6" type="ORF">VTAP4600_B0535</name>
</gene>
<dbReference type="Pfam" id="PF14331">
    <property type="entry name" value="IcmF-related_N"/>
    <property type="match status" value="1"/>
</dbReference>
<dbReference type="InterPro" id="IPR048677">
    <property type="entry name" value="TssM1_hel"/>
</dbReference>
<evidence type="ECO:0000259" key="3">
    <source>
        <dbReference type="Pfam" id="PF06761"/>
    </source>
</evidence>
<protein>
    <recommendedName>
        <fullName evidence="8">Type VI secretion protein IcmF</fullName>
    </recommendedName>
</protein>
<feature type="transmembrane region" description="Helical" evidence="1">
    <location>
        <begin position="414"/>
        <end position="437"/>
    </location>
</feature>
<sequence length="1135" mass="128527">MSATPSNSTTKTTHTRALIWACVIGLFFYLVWGGALWFIGYRTHLIAALAIGFIITLLIGWFSFWLMTRGNKNSAPDDTDALIIKKHTKLIAMHFLRMLKLQKQKKHFASRYDQPIYLLLSDDPLKDKNVITQMGYEAYKVDEFGNDIDFPILFWVSEHSILIYVSLGKDQHPEYIKALCTCLNKWRPRQALNGVLLTTDVATLLKSEEQISQYADSLKADINIYKRTFGLNLPIYNIITNMGNISDFCQFFSAFDENKRDDVFGATAPYQEHGGIDANWYNQEFDHLISQLIASMSTALAGQLNQDYRNSIASAPYQFGLLKQSLWLLLRRLYRGDQLTDGLMFRGFYFTHDAQAHQQNDLLAGVINYQLGNESHLQTTQIPVQQTLFAQHIMTHVVLNEHELVGTNKRKESFLWLSQIAYTSTWIVILGVVMAVIKFDFDYQSAREARADRMLENYKEAISASPYDIENMVDNIPNLYAMRSIYSLYTQPEPWFSLSFLPDSSIKLDVEKAYVRELQQVLIPSLENTIEKDLFVYVSLEEQTKTLSLLNNYRLLFDKQRSNTQQLKSYFIETLNQQGEADSTNVAQLGALLNDIFAQELAPTKVNNDLESLAKKVISQTGVETLLYEHIKNSTTFSNRIDVRNDLGNNFTKLFAFSPQYVGYLVPYIYTPAGFNELDLSVSSPLIAQALQTYQGVTDSTPSASEMYRISRDLKQTYQNDYINYWRDFISHVSINSVSNSAQLDSTLKTLSIASANPLSAFYQTITKYTTVDIQVQAATSSTKGASTNQETAPQDIDKKESAQQITLSFQAYHQQVSVNQQNQKPLDELLTKVAQAKTWLDQYFQANDPELLAYQTLTNSVKQDDPISSLATLADQQQPLIKQLLEDISTQSNDVVLFLAHEYLNTSWQNDVYNPYQSTLASFYPFKATAGSDASVVDVTAFFKEGGMIDSFNKTKLSRFVIDGSGHPYLDGLIPNTGLALAPELWTAIEKANKIKQALFLVDPNKAQISFQLEVVEMSSNLTQFTISTTKPIFSYQHGPVLWSDQLWQGASTLTDTLNVNAISPTVSTSKVSYKGDWNWFKLIEPNLVSTSEQNTTVQFLYGKDKVQLGIKTQGQVNPFQSAFFASFTLPNDI</sequence>
<dbReference type="Pfam" id="PF21070">
    <property type="entry name" value="IcmF_helical"/>
    <property type="match status" value="1"/>
</dbReference>
<dbReference type="InterPro" id="IPR010623">
    <property type="entry name" value="IcmF_C"/>
</dbReference>
<dbReference type="Pfam" id="PF06761">
    <property type="entry name" value="IcmF-related"/>
    <property type="match status" value="1"/>
</dbReference>
<dbReference type="KEGG" id="vta:B0535"/>
<reference evidence="6 7" key="1">
    <citation type="submission" date="2017-10" db="EMBL/GenBank/DDBJ databases">
        <authorList>
            <person name="Banno H."/>
            <person name="Chua N.-H."/>
        </authorList>
    </citation>
    <scope>NUCLEOTIDE SEQUENCE [LARGE SCALE GENOMIC DNA]</scope>
    <source>
        <strain evidence="6">Vibrio tapetis CECT4600</strain>
    </source>
</reference>